<dbReference type="RefSeq" id="XP_066653245.1">
    <property type="nucleotide sequence ID" value="XM_066801051.1"/>
</dbReference>
<dbReference type="SMART" id="SM00248">
    <property type="entry name" value="ANK"/>
    <property type="match status" value="3"/>
</dbReference>
<feature type="repeat" description="ANK" evidence="3">
    <location>
        <begin position="17"/>
        <end position="45"/>
    </location>
</feature>
<organism evidence="4 5">
    <name type="scientific">Phyllosticta citribraziliensis</name>
    <dbReference type="NCBI Taxonomy" id="989973"/>
    <lineage>
        <taxon>Eukaryota</taxon>
        <taxon>Fungi</taxon>
        <taxon>Dikarya</taxon>
        <taxon>Ascomycota</taxon>
        <taxon>Pezizomycotina</taxon>
        <taxon>Dothideomycetes</taxon>
        <taxon>Dothideomycetes incertae sedis</taxon>
        <taxon>Botryosphaeriales</taxon>
        <taxon>Phyllostictaceae</taxon>
        <taxon>Phyllosticta</taxon>
    </lineage>
</organism>
<dbReference type="PANTHER" id="PTHR24171">
    <property type="entry name" value="ANKYRIN REPEAT DOMAIN-CONTAINING PROTEIN 39-RELATED"/>
    <property type="match status" value="1"/>
</dbReference>
<sequence>MEQDGSLLDQIGAQNADGRSPLRLAVENGLTEATQSLINFGADANEYFPDPLLQVAISGYGSQVHDPDRLGVVRALVGARVDINAQNAGGWSALHTAVYLDLVEVVEVLIELGGRDLSMDLVTDGGQSAMDMVKSVAMFNLLQEFSLLQELGLWQD</sequence>
<proteinExistence type="predicted"/>
<gene>
    <name evidence="4" type="ORF">J3D65DRAFT_632751</name>
</gene>
<dbReference type="GeneID" id="92033957"/>
<keyword evidence="5" id="KW-1185">Reference proteome</keyword>
<accession>A0ABR1LG66</accession>
<dbReference type="Proteomes" id="UP001360953">
    <property type="component" value="Unassembled WGS sequence"/>
</dbReference>
<dbReference type="Pfam" id="PF13606">
    <property type="entry name" value="Ank_3"/>
    <property type="match status" value="1"/>
</dbReference>
<comment type="caution">
    <text evidence="4">The sequence shown here is derived from an EMBL/GenBank/DDBJ whole genome shotgun (WGS) entry which is preliminary data.</text>
</comment>
<dbReference type="EMBL" id="JBBPEH010000009">
    <property type="protein sequence ID" value="KAK7534206.1"/>
    <property type="molecule type" value="Genomic_DNA"/>
</dbReference>
<dbReference type="PROSITE" id="PS50297">
    <property type="entry name" value="ANK_REP_REGION"/>
    <property type="match status" value="1"/>
</dbReference>
<evidence type="ECO:0000256" key="1">
    <source>
        <dbReference type="ARBA" id="ARBA00022737"/>
    </source>
</evidence>
<evidence type="ECO:0000313" key="5">
    <source>
        <dbReference type="Proteomes" id="UP001360953"/>
    </source>
</evidence>
<evidence type="ECO:0000256" key="2">
    <source>
        <dbReference type="ARBA" id="ARBA00023043"/>
    </source>
</evidence>
<dbReference type="SUPFAM" id="SSF48403">
    <property type="entry name" value="Ankyrin repeat"/>
    <property type="match status" value="1"/>
</dbReference>
<dbReference type="PROSITE" id="PS50088">
    <property type="entry name" value="ANK_REPEAT"/>
    <property type="match status" value="1"/>
</dbReference>
<dbReference type="InterPro" id="IPR036770">
    <property type="entry name" value="Ankyrin_rpt-contain_sf"/>
</dbReference>
<dbReference type="Gene3D" id="1.25.40.20">
    <property type="entry name" value="Ankyrin repeat-containing domain"/>
    <property type="match status" value="2"/>
</dbReference>
<dbReference type="InterPro" id="IPR002110">
    <property type="entry name" value="Ankyrin_rpt"/>
</dbReference>
<reference evidence="4 5" key="1">
    <citation type="submission" date="2024-04" db="EMBL/GenBank/DDBJ databases">
        <title>Phyllosticta paracitricarpa is synonymous to the EU quarantine fungus P. citricarpa based on phylogenomic analyses.</title>
        <authorList>
            <consortium name="Lawrence Berkeley National Laboratory"/>
            <person name="Van ingen-buijs V.A."/>
            <person name="Van westerhoven A.C."/>
            <person name="Haridas S."/>
            <person name="Skiadas P."/>
            <person name="Martin F."/>
            <person name="Groenewald J.Z."/>
            <person name="Crous P.W."/>
            <person name="Seidl M.F."/>
        </authorList>
    </citation>
    <scope>NUCLEOTIDE SEQUENCE [LARGE SCALE GENOMIC DNA]</scope>
    <source>
        <strain evidence="4 5">CPC 17464</strain>
    </source>
</reference>
<name>A0ABR1LG66_9PEZI</name>
<evidence type="ECO:0000256" key="3">
    <source>
        <dbReference type="PROSITE-ProRule" id="PRU00023"/>
    </source>
</evidence>
<dbReference type="Pfam" id="PF13637">
    <property type="entry name" value="Ank_4"/>
    <property type="match status" value="1"/>
</dbReference>
<protein>
    <submittedName>
        <fullName evidence="4">Ankyrin repeat-containing domain protein</fullName>
    </submittedName>
</protein>
<keyword evidence="1" id="KW-0677">Repeat</keyword>
<keyword evidence="2 3" id="KW-0040">ANK repeat</keyword>
<evidence type="ECO:0000313" key="4">
    <source>
        <dbReference type="EMBL" id="KAK7534206.1"/>
    </source>
</evidence>